<dbReference type="AlphaFoldDB" id="A0A9P4HXQ3"/>
<protein>
    <submittedName>
        <fullName evidence="2">Uncharacterized protein</fullName>
    </submittedName>
</protein>
<evidence type="ECO:0000313" key="2">
    <source>
        <dbReference type="EMBL" id="KAF2088332.1"/>
    </source>
</evidence>
<evidence type="ECO:0000256" key="1">
    <source>
        <dbReference type="SAM" id="MobiDB-lite"/>
    </source>
</evidence>
<sequence>MEWGGVGEEVAVLCEGPSEPLVAASYTDTHASVDKQQQKRTNTAQHNTPIHKPEPAHILRPSMPETVPTRPPKQSLGPRTAPRLKHLPSHPRETAATKPNSPLGIPDDRVPARQAGHPRPLRQSPESAALELELELELELVLVLELVLELELELVLAQEDSHPGVPRLRARRQAGFL</sequence>
<feature type="region of interest" description="Disordered" evidence="1">
    <location>
        <begin position="23"/>
        <end position="124"/>
    </location>
</feature>
<evidence type="ECO:0000313" key="3">
    <source>
        <dbReference type="Proteomes" id="UP000799776"/>
    </source>
</evidence>
<reference evidence="2" key="1">
    <citation type="journal article" date="2020" name="Stud. Mycol.">
        <title>101 Dothideomycetes genomes: a test case for predicting lifestyles and emergence of pathogens.</title>
        <authorList>
            <person name="Haridas S."/>
            <person name="Albert R."/>
            <person name="Binder M."/>
            <person name="Bloem J."/>
            <person name="Labutti K."/>
            <person name="Salamov A."/>
            <person name="Andreopoulos B."/>
            <person name="Baker S."/>
            <person name="Barry K."/>
            <person name="Bills G."/>
            <person name="Bluhm B."/>
            <person name="Cannon C."/>
            <person name="Castanera R."/>
            <person name="Culley D."/>
            <person name="Daum C."/>
            <person name="Ezra D."/>
            <person name="Gonzalez J."/>
            <person name="Henrissat B."/>
            <person name="Kuo A."/>
            <person name="Liang C."/>
            <person name="Lipzen A."/>
            <person name="Lutzoni F."/>
            <person name="Magnuson J."/>
            <person name="Mondo S."/>
            <person name="Nolan M."/>
            <person name="Ohm R."/>
            <person name="Pangilinan J."/>
            <person name="Park H.-J."/>
            <person name="Ramirez L."/>
            <person name="Alfaro M."/>
            <person name="Sun H."/>
            <person name="Tritt A."/>
            <person name="Yoshinaga Y."/>
            <person name="Zwiers L.-H."/>
            <person name="Turgeon B."/>
            <person name="Goodwin S."/>
            <person name="Spatafora J."/>
            <person name="Crous P."/>
            <person name="Grigoriev I."/>
        </authorList>
    </citation>
    <scope>NUCLEOTIDE SEQUENCE</scope>
    <source>
        <strain evidence="2">CBS 121410</strain>
    </source>
</reference>
<name>A0A9P4HXQ3_9PEZI</name>
<dbReference type="Proteomes" id="UP000799776">
    <property type="component" value="Unassembled WGS sequence"/>
</dbReference>
<keyword evidence="3" id="KW-1185">Reference proteome</keyword>
<gene>
    <name evidence="2" type="ORF">K490DRAFT_56333</name>
</gene>
<dbReference type="EMBL" id="ML978717">
    <property type="protein sequence ID" value="KAF2088332.1"/>
    <property type="molecule type" value="Genomic_DNA"/>
</dbReference>
<accession>A0A9P4HXQ3</accession>
<organism evidence="2 3">
    <name type="scientific">Saccharata proteae CBS 121410</name>
    <dbReference type="NCBI Taxonomy" id="1314787"/>
    <lineage>
        <taxon>Eukaryota</taxon>
        <taxon>Fungi</taxon>
        <taxon>Dikarya</taxon>
        <taxon>Ascomycota</taxon>
        <taxon>Pezizomycotina</taxon>
        <taxon>Dothideomycetes</taxon>
        <taxon>Dothideomycetes incertae sedis</taxon>
        <taxon>Botryosphaeriales</taxon>
        <taxon>Saccharataceae</taxon>
        <taxon>Saccharata</taxon>
    </lineage>
</organism>
<feature type="compositionally biased region" description="Polar residues" evidence="1">
    <location>
        <begin position="39"/>
        <end position="48"/>
    </location>
</feature>
<comment type="caution">
    <text evidence="2">The sequence shown here is derived from an EMBL/GenBank/DDBJ whole genome shotgun (WGS) entry which is preliminary data.</text>
</comment>
<proteinExistence type="predicted"/>